<dbReference type="PANTHER" id="PTHR43684:SF4">
    <property type="entry name" value="ENOYL-COA HYDRATASE_ISOMERASE FAMILY PROTEIN (AFU_ORTHOLOGUE AFUA_1G01890)"/>
    <property type="match status" value="1"/>
</dbReference>
<evidence type="ECO:0000256" key="1">
    <source>
        <dbReference type="ARBA" id="ARBA00005254"/>
    </source>
</evidence>
<protein>
    <submittedName>
        <fullName evidence="2">2-(1,2-epoxy-1,2-dihydrophenyl)acetyl-CoA isomerase</fullName>
        <ecNumber evidence="2">5.3.3.18</ecNumber>
    </submittedName>
</protein>
<evidence type="ECO:0000313" key="2">
    <source>
        <dbReference type="EMBL" id="MBB3940482.1"/>
    </source>
</evidence>
<gene>
    <name evidence="2" type="ORF">GGR39_002139</name>
</gene>
<comment type="similarity">
    <text evidence="1">Belongs to the enoyl-CoA hydratase/isomerase family.</text>
</comment>
<dbReference type="InterPro" id="IPR014748">
    <property type="entry name" value="Enoyl-CoA_hydra_C"/>
</dbReference>
<dbReference type="Gene3D" id="1.10.12.10">
    <property type="entry name" value="Lyase 2-enoyl-coa Hydratase, Chain A, domain 2"/>
    <property type="match status" value="1"/>
</dbReference>
<evidence type="ECO:0000313" key="3">
    <source>
        <dbReference type="Proteomes" id="UP000561459"/>
    </source>
</evidence>
<keyword evidence="3" id="KW-1185">Reference proteome</keyword>
<keyword evidence="2" id="KW-0413">Isomerase</keyword>
<dbReference type="EC" id="5.3.3.18" evidence="2"/>
<dbReference type="PANTHER" id="PTHR43684">
    <property type="match status" value="1"/>
</dbReference>
<sequence>MSEGESDMLLVDMAGGVMWITLNRPDRANAITPEGRQQIIELLRQADADPDVRAVVIGSTGKHFCAGADVSRMASTMAQKRAVGSTMRTMLWGAQALITAVLDCGKPVVAAVQGPAAGLGATLALACDLVIASQSAWFSFPFALRGLSMDAGSAYLLPRRIGLQRAKELAFFGERLTADEAMAIGMVNRVATPAQFDVAVEDMVARLAKGATTAIGLSKKLLNASMDSDRQGAFLAEAMSQEINSQTEDVREGIASFGEKREVAYRGY</sequence>
<dbReference type="InterPro" id="IPR051053">
    <property type="entry name" value="ECH/Chromodomain_protein"/>
</dbReference>
<dbReference type="InterPro" id="IPR001753">
    <property type="entry name" value="Enoyl-CoA_hydra/iso"/>
</dbReference>
<organism evidence="2 3">
    <name type="scientific">Novosphingobium fluoreni</name>
    <dbReference type="NCBI Taxonomy" id="1391222"/>
    <lineage>
        <taxon>Bacteria</taxon>
        <taxon>Pseudomonadati</taxon>
        <taxon>Pseudomonadota</taxon>
        <taxon>Alphaproteobacteria</taxon>
        <taxon>Sphingomonadales</taxon>
        <taxon>Sphingomonadaceae</taxon>
        <taxon>Novosphingobium</taxon>
    </lineage>
</organism>
<dbReference type="Gene3D" id="3.90.226.10">
    <property type="entry name" value="2-enoyl-CoA Hydratase, Chain A, domain 1"/>
    <property type="match status" value="1"/>
</dbReference>
<accession>A0A7W6C8Q7</accession>
<dbReference type="EMBL" id="JACIDY010000004">
    <property type="protein sequence ID" value="MBB3940482.1"/>
    <property type="molecule type" value="Genomic_DNA"/>
</dbReference>
<reference evidence="2 3" key="1">
    <citation type="submission" date="2020-08" db="EMBL/GenBank/DDBJ databases">
        <title>Genomic Encyclopedia of Type Strains, Phase IV (KMG-IV): sequencing the most valuable type-strain genomes for metagenomic binning, comparative biology and taxonomic classification.</title>
        <authorList>
            <person name="Goeker M."/>
        </authorList>
    </citation>
    <scope>NUCLEOTIDE SEQUENCE [LARGE SCALE GENOMIC DNA]</scope>
    <source>
        <strain evidence="2 3">DSM 27568</strain>
    </source>
</reference>
<dbReference type="Proteomes" id="UP000561459">
    <property type="component" value="Unassembled WGS sequence"/>
</dbReference>
<dbReference type="CDD" id="cd06558">
    <property type="entry name" value="crotonase-like"/>
    <property type="match status" value="1"/>
</dbReference>
<dbReference type="Pfam" id="PF00378">
    <property type="entry name" value="ECH_1"/>
    <property type="match status" value="1"/>
</dbReference>
<dbReference type="AlphaFoldDB" id="A0A7W6C8Q7"/>
<comment type="caution">
    <text evidence="2">The sequence shown here is derived from an EMBL/GenBank/DDBJ whole genome shotgun (WGS) entry which is preliminary data.</text>
</comment>
<dbReference type="SUPFAM" id="SSF52096">
    <property type="entry name" value="ClpP/crotonase"/>
    <property type="match status" value="1"/>
</dbReference>
<dbReference type="GO" id="GO:0016853">
    <property type="term" value="F:isomerase activity"/>
    <property type="evidence" value="ECO:0007669"/>
    <property type="project" value="UniProtKB-KW"/>
</dbReference>
<proteinExistence type="inferred from homology"/>
<name>A0A7W6C8Q7_9SPHN</name>
<dbReference type="RefSeq" id="WP_221226078.1">
    <property type="nucleotide sequence ID" value="NZ_JACIDY010000004.1"/>
</dbReference>
<dbReference type="InterPro" id="IPR029045">
    <property type="entry name" value="ClpP/crotonase-like_dom_sf"/>
</dbReference>